<dbReference type="SUPFAM" id="SSF54909">
    <property type="entry name" value="Dimeric alpha+beta barrel"/>
    <property type="match status" value="1"/>
</dbReference>
<reference evidence="2" key="1">
    <citation type="journal article" date="2023" name="Mol. Phylogenet. Evol.">
        <title>Genome-scale phylogeny and comparative genomics of the fungal order Sordariales.</title>
        <authorList>
            <person name="Hensen N."/>
            <person name="Bonometti L."/>
            <person name="Westerberg I."/>
            <person name="Brannstrom I.O."/>
            <person name="Guillou S."/>
            <person name="Cros-Aarteil S."/>
            <person name="Calhoun S."/>
            <person name="Haridas S."/>
            <person name="Kuo A."/>
            <person name="Mondo S."/>
            <person name="Pangilinan J."/>
            <person name="Riley R."/>
            <person name="LaButti K."/>
            <person name="Andreopoulos B."/>
            <person name="Lipzen A."/>
            <person name="Chen C."/>
            <person name="Yan M."/>
            <person name="Daum C."/>
            <person name="Ng V."/>
            <person name="Clum A."/>
            <person name="Steindorff A."/>
            <person name="Ohm R.A."/>
            <person name="Martin F."/>
            <person name="Silar P."/>
            <person name="Natvig D.O."/>
            <person name="Lalanne C."/>
            <person name="Gautier V."/>
            <person name="Ament-Velasquez S.L."/>
            <person name="Kruys A."/>
            <person name="Hutchinson M.I."/>
            <person name="Powell A.J."/>
            <person name="Barry K."/>
            <person name="Miller A.N."/>
            <person name="Grigoriev I.V."/>
            <person name="Debuchy R."/>
            <person name="Gladieux P."/>
            <person name="Hiltunen Thoren M."/>
            <person name="Johannesson H."/>
        </authorList>
    </citation>
    <scope>NUCLEOTIDE SEQUENCE</scope>
    <source>
        <strain evidence="2">CBS 990.96</strain>
    </source>
</reference>
<evidence type="ECO:0000259" key="1">
    <source>
        <dbReference type="PROSITE" id="PS51502"/>
    </source>
</evidence>
<evidence type="ECO:0000313" key="3">
    <source>
        <dbReference type="Proteomes" id="UP001301958"/>
    </source>
</evidence>
<dbReference type="AlphaFoldDB" id="A0AAN7BQB8"/>
<dbReference type="InterPro" id="IPR013097">
    <property type="entry name" value="Dabb"/>
</dbReference>
<protein>
    <recommendedName>
        <fullName evidence="1">Stress-response A/B barrel domain-containing protein</fullName>
    </recommendedName>
</protein>
<dbReference type="PROSITE" id="PS51502">
    <property type="entry name" value="S_R_A_B_BARREL"/>
    <property type="match status" value="1"/>
</dbReference>
<gene>
    <name evidence="2" type="ORF">QBC38DRAFT_477676</name>
</gene>
<evidence type="ECO:0000313" key="2">
    <source>
        <dbReference type="EMBL" id="KAK4227530.1"/>
    </source>
</evidence>
<reference evidence="2" key="2">
    <citation type="submission" date="2023-05" db="EMBL/GenBank/DDBJ databases">
        <authorList>
            <consortium name="Lawrence Berkeley National Laboratory"/>
            <person name="Steindorff A."/>
            <person name="Hensen N."/>
            <person name="Bonometti L."/>
            <person name="Westerberg I."/>
            <person name="Brannstrom I.O."/>
            <person name="Guillou S."/>
            <person name="Cros-Aarteil S."/>
            <person name="Calhoun S."/>
            <person name="Haridas S."/>
            <person name="Kuo A."/>
            <person name="Mondo S."/>
            <person name="Pangilinan J."/>
            <person name="Riley R."/>
            <person name="Labutti K."/>
            <person name="Andreopoulos B."/>
            <person name="Lipzen A."/>
            <person name="Chen C."/>
            <person name="Yanf M."/>
            <person name="Daum C."/>
            <person name="Ng V."/>
            <person name="Clum A."/>
            <person name="Ohm R."/>
            <person name="Martin F."/>
            <person name="Silar P."/>
            <person name="Natvig D."/>
            <person name="Lalanne C."/>
            <person name="Gautier V."/>
            <person name="Ament-Velasquez S.L."/>
            <person name="Kruys A."/>
            <person name="Hutchinson M.I."/>
            <person name="Powell A.J."/>
            <person name="Barry K."/>
            <person name="Miller A.N."/>
            <person name="Grigoriev I.V."/>
            <person name="Debuchy R."/>
            <person name="Gladieux P."/>
            <person name="Thoren M.H."/>
            <person name="Johannesson H."/>
        </authorList>
    </citation>
    <scope>NUCLEOTIDE SEQUENCE</scope>
    <source>
        <strain evidence="2">CBS 990.96</strain>
    </source>
</reference>
<dbReference type="Pfam" id="PF07876">
    <property type="entry name" value="Dabb"/>
    <property type="match status" value="1"/>
</dbReference>
<dbReference type="InterPro" id="IPR011008">
    <property type="entry name" value="Dimeric_a/b-barrel"/>
</dbReference>
<proteinExistence type="predicted"/>
<organism evidence="2 3">
    <name type="scientific">Podospora fimiseda</name>
    <dbReference type="NCBI Taxonomy" id="252190"/>
    <lineage>
        <taxon>Eukaryota</taxon>
        <taxon>Fungi</taxon>
        <taxon>Dikarya</taxon>
        <taxon>Ascomycota</taxon>
        <taxon>Pezizomycotina</taxon>
        <taxon>Sordariomycetes</taxon>
        <taxon>Sordariomycetidae</taxon>
        <taxon>Sordariales</taxon>
        <taxon>Podosporaceae</taxon>
        <taxon>Podospora</taxon>
    </lineage>
</organism>
<comment type="caution">
    <text evidence="2">The sequence shown here is derived from an EMBL/GenBank/DDBJ whole genome shotgun (WGS) entry which is preliminary data.</text>
</comment>
<name>A0AAN7BQB8_9PEZI</name>
<dbReference type="Proteomes" id="UP001301958">
    <property type="component" value="Unassembled WGS sequence"/>
</dbReference>
<dbReference type="EMBL" id="MU865330">
    <property type="protein sequence ID" value="KAK4227530.1"/>
    <property type="molecule type" value="Genomic_DNA"/>
</dbReference>
<keyword evidence="3" id="KW-1185">Reference proteome</keyword>
<dbReference type="Gene3D" id="3.30.70.100">
    <property type="match status" value="1"/>
</dbReference>
<dbReference type="SMART" id="SM00886">
    <property type="entry name" value="Dabb"/>
    <property type="match status" value="1"/>
</dbReference>
<sequence>MFRRKVMEDISWNDPFLKKGKDLYQATLSQISHNKTITMGSRGPQIHRTTMFKIPDEQNQEKLVDLYRKLAKDQKRNGKPYILYSTAGKSNPDQRSKGYTVISHMRFSNLDDMNYYDNECEAHAVLKKEGGNLGVAEPPLVVYFEGEPFN</sequence>
<feature type="domain" description="Stress-response A/B barrel" evidence="1">
    <location>
        <begin position="46"/>
        <end position="144"/>
    </location>
</feature>
<accession>A0AAN7BQB8</accession>